<comment type="function">
    <text evidence="1">Antitoxin component of a type II toxin-antitoxin (TA) system.</text>
</comment>
<name>A0ABS6KG69_9MYCO</name>
<sequence>MSTVNIHDAKTHLSQLLTRVENGEKITIARAGKPVADLVPHTRIDIAFGGLAGQFDYDTEHFDDTDSDLNTLFGLE</sequence>
<protein>
    <recommendedName>
        <fullName evidence="1">Antitoxin</fullName>
    </recommendedName>
</protein>
<dbReference type="Proteomes" id="UP000812982">
    <property type="component" value="Unassembled WGS sequence"/>
</dbReference>
<dbReference type="RefSeq" id="WP_217154538.1">
    <property type="nucleotide sequence ID" value="NZ_VOMB01000002.1"/>
</dbReference>
<keyword evidence="3" id="KW-1185">Reference proteome</keyword>
<dbReference type="InterPro" id="IPR051416">
    <property type="entry name" value="phD-YefM_TA_antitoxins"/>
</dbReference>
<proteinExistence type="inferred from homology"/>
<dbReference type="NCBIfam" id="TIGR01552">
    <property type="entry name" value="phd_fam"/>
    <property type="match status" value="1"/>
</dbReference>
<dbReference type="InterPro" id="IPR006442">
    <property type="entry name" value="Antitoxin_Phd/YefM"/>
</dbReference>
<evidence type="ECO:0000313" key="3">
    <source>
        <dbReference type="Proteomes" id="UP000812982"/>
    </source>
</evidence>
<comment type="caution">
    <text evidence="2">The sequence shown here is derived from an EMBL/GenBank/DDBJ whole genome shotgun (WGS) entry which is preliminary data.</text>
</comment>
<accession>A0ABS6KG69</accession>
<evidence type="ECO:0000313" key="2">
    <source>
        <dbReference type="EMBL" id="MBU9762553.1"/>
    </source>
</evidence>
<evidence type="ECO:0000256" key="1">
    <source>
        <dbReference type="RuleBase" id="RU362080"/>
    </source>
</evidence>
<dbReference type="Pfam" id="PF02604">
    <property type="entry name" value="PhdYeFM_antitox"/>
    <property type="match status" value="1"/>
</dbReference>
<gene>
    <name evidence="2" type="ORF">FR943_01630</name>
</gene>
<comment type="similarity">
    <text evidence="1">Belongs to the phD/YefM antitoxin family.</text>
</comment>
<organism evidence="2 3">
    <name type="scientific">[Mycobacterium] fortunisiensis</name>
    <dbReference type="NCBI Taxonomy" id="2600579"/>
    <lineage>
        <taxon>Bacteria</taxon>
        <taxon>Bacillati</taxon>
        <taxon>Actinomycetota</taxon>
        <taxon>Actinomycetes</taxon>
        <taxon>Mycobacteriales</taxon>
        <taxon>Mycobacteriaceae</taxon>
        <taxon>Mycolicibacterium</taxon>
    </lineage>
</organism>
<reference evidence="2 3" key="1">
    <citation type="journal article" date="2021" name="Sci. Rep.">
        <title>Phenotypic and genomic hallmarks of a novel, potentially pathogenic rapidly growing Mycobacterium species related to the Mycobacterium fortuitum complex.</title>
        <authorList>
            <person name="Gharbi R."/>
            <person name="Khanna V."/>
            <person name="Frigui W."/>
            <person name="Mhenni B."/>
            <person name="Brosch R."/>
            <person name="Mardassi H."/>
        </authorList>
    </citation>
    <scope>NUCLEOTIDE SEQUENCE [LARGE SCALE GENOMIC DNA]</scope>
    <source>
        <strain evidence="2 3">TNTM28</strain>
    </source>
</reference>
<dbReference type="PANTHER" id="PTHR35377">
    <property type="entry name" value="ANTITOXIN VAPB49-RELATED-RELATED"/>
    <property type="match status" value="1"/>
</dbReference>
<dbReference type="EMBL" id="VOMB01000002">
    <property type="protein sequence ID" value="MBU9762553.1"/>
    <property type="molecule type" value="Genomic_DNA"/>
</dbReference>